<evidence type="ECO:0000256" key="1">
    <source>
        <dbReference type="SAM" id="Phobius"/>
    </source>
</evidence>
<dbReference type="Proteomes" id="UP000003752">
    <property type="component" value="Unassembled WGS sequence"/>
</dbReference>
<proteinExistence type="predicted"/>
<feature type="non-terminal residue" evidence="2">
    <location>
        <position position="1"/>
    </location>
</feature>
<gene>
    <name evidence="2" type="ORF">HMPREF0519_0953</name>
</gene>
<feature type="transmembrane region" description="Helical" evidence="1">
    <location>
        <begin position="47"/>
        <end position="67"/>
    </location>
</feature>
<keyword evidence="1" id="KW-0812">Transmembrane</keyword>
<evidence type="ECO:0000313" key="3">
    <source>
        <dbReference type="Proteomes" id="UP000003752"/>
    </source>
</evidence>
<dbReference type="EMBL" id="ACGP01000108">
    <property type="protein sequence ID" value="EEI24943.1"/>
    <property type="molecule type" value="Genomic_DNA"/>
</dbReference>
<feature type="transmembrane region" description="Helical" evidence="1">
    <location>
        <begin position="18"/>
        <end position="35"/>
    </location>
</feature>
<feature type="transmembrane region" description="Helical" evidence="1">
    <location>
        <begin position="73"/>
        <end position="91"/>
    </location>
</feature>
<keyword evidence="3" id="KW-1185">Reference proteome</keyword>
<reference evidence="2 3" key="1">
    <citation type="submission" date="2009-01" db="EMBL/GenBank/DDBJ databases">
        <authorList>
            <person name="Qin X."/>
            <person name="Bachman B."/>
            <person name="Battles P."/>
            <person name="Bell A."/>
            <person name="Bess C."/>
            <person name="Bickham C."/>
            <person name="Chaboub L."/>
            <person name="Chen D."/>
            <person name="Coyle M."/>
            <person name="Deiros D.R."/>
            <person name="Dinh H."/>
            <person name="Forbes L."/>
            <person name="Fowler G."/>
            <person name="Francisco L."/>
            <person name="Fu Q."/>
            <person name="Gubbala S."/>
            <person name="Hale W."/>
            <person name="Han Y."/>
            <person name="Hemphill L."/>
            <person name="Highlander S.K."/>
            <person name="Hirani K."/>
            <person name="Hogues M."/>
            <person name="Jackson L."/>
            <person name="Jakkamsetti A."/>
            <person name="Javaid M."/>
            <person name="Jiang H."/>
            <person name="Korchina V."/>
            <person name="Kovar C."/>
            <person name="Lara F."/>
            <person name="Lee S."/>
            <person name="Mata R."/>
            <person name="Mathew T."/>
            <person name="Moen C."/>
            <person name="Morales K."/>
            <person name="Munidasa M."/>
            <person name="Nazareth L."/>
            <person name="Ngo R."/>
            <person name="Nguyen L."/>
            <person name="Okwuonu G."/>
            <person name="Ongeri F."/>
            <person name="Patil S."/>
            <person name="Petrosino J."/>
            <person name="Pham C."/>
            <person name="Pham P."/>
            <person name="Pu L.-L."/>
            <person name="Puazo M."/>
            <person name="Raj R."/>
            <person name="Reid J."/>
            <person name="Rouhana J."/>
            <person name="Saada N."/>
            <person name="Shang Y."/>
            <person name="Simmons D."/>
            <person name="Thornton R."/>
            <person name="Warren J."/>
            <person name="Weissenberger G."/>
            <person name="Zhang J."/>
            <person name="Zhang L."/>
            <person name="Zhou C."/>
            <person name="Zhu D."/>
            <person name="Muzny D."/>
            <person name="Worley K."/>
            <person name="Gibbs R."/>
        </authorList>
    </citation>
    <scope>NUCLEOTIDE SEQUENCE [LARGE SCALE GENOMIC DNA]</scope>
    <source>
        <strain evidence="3">ATCC 8290 / DSM 20176 / CCUG 30140 / JCM 1155 / KCTC 3500 / NBRC 15886 / NCIMB 8040 / NRRL B-1843 / 9</strain>
    </source>
</reference>
<protein>
    <submittedName>
        <fullName evidence="2">Uncharacterized protein</fullName>
    </submittedName>
</protein>
<keyword evidence="1" id="KW-0472">Membrane</keyword>
<evidence type="ECO:0000313" key="2">
    <source>
        <dbReference type="EMBL" id="EEI24943.1"/>
    </source>
</evidence>
<dbReference type="RefSeq" id="WP_003633782.1">
    <property type="nucleotide sequence ID" value="NZ_GG669992.1"/>
</dbReference>
<name>C0XI92_LENH9</name>
<dbReference type="HOGENOM" id="CLU_2283370_0_0_9"/>
<accession>C0XI92</accession>
<organism evidence="2 3">
    <name type="scientific">Lentilactobacillus hilgardii (strain ATCC 8290 / DSM 20176 / CCUG 30140 / JCM 1155 / KCTC 3500 / NBRC 15886 / NCIMB 8040 / NRRL B-1843 / 9)</name>
    <dbReference type="NCBI Taxonomy" id="1423757"/>
    <lineage>
        <taxon>Bacteria</taxon>
        <taxon>Bacillati</taxon>
        <taxon>Bacillota</taxon>
        <taxon>Bacilli</taxon>
        <taxon>Lactobacillales</taxon>
        <taxon>Lactobacillaceae</taxon>
        <taxon>Lentilactobacillus</taxon>
    </lineage>
</organism>
<keyword evidence="1" id="KW-1133">Transmembrane helix</keyword>
<dbReference type="AlphaFoldDB" id="C0XI92"/>
<sequence>TIIQLITYQNKMDSVNGFVFQGAIITVTFYLLWVWKNRRRSSISKINISGLMLIFGVLMTALSLHIFAVKYTMLIFLMASVCWIVAFWLAIKGSRKKKEND</sequence>
<comment type="caution">
    <text evidence="2">The sequence shown here is derived from an EMBL/GenBank/DDBJ whole genome shotgun (WGS) entry which is preliminary data.</text>
</comment>